<protein>
    <submittedName>
        <fullName evidence="1">Uncharacterized protein</fullName>
    </submittedName>
</protein>
<gene>
    <name evidence="1" type="ORF">CRG98_000697</name>
</gene>
<sequence length="139" mass="15479">MEPRRNLRTVIRPQLRLPSTPPPLPPAAHFCVTILTTSSSPSRPPTSPHTVTPTSYTATSEFSRINFLLILELSPTTTSLYSSSSRLPWDGDGVSLSPGRLLKRSSIKVITSLNKEQFDVYKDQTVVYEDEIDEYQGSN</sequence>
<proteinExistence type="predicted"/>
<dbReference type="AlphaFoldDB" id="A0A2I0LE13"/>
<reference evidence="1 2" key="1">
    <citation type="submission" date="2017-11" db="EMBL/GenBank/DDBJ databases">
        <title>De-novo sequencing of pomegranate (Punica granatum L.) genome.</title>
        <authorList>
            <person name="Akparov Z."/>
            <person name="Amiraslanov A."/>
            <person name="Hajiyeva S."/>
            <person name="Abbasov M."/>
            <person name="Kaur K."/>
            <person name="Hamwieh A."/>
            <person name="Solovyev V."/>
            <person name="Salamov A."/>
            <person name="Braich B."/>
            <person name="Kosarev P."/>
            <person name="Mahmoud A."/>
            <person name="Hajiyev E."/>
            <person name="Babayeva S."/>
            <person name="Izzatullayeva V."/>
            <person name="Mammadov A."/>
            <person name="Mammadov A."/>
            <person name="Sharifova S."/>
            <person name="Ojaghi J."/>
            <person name="Eynullazada K."/>
            <person name="Bayramov B."/>
            <person name="Abdulazimova A."/>
            <person name="Shahmuradov I."/>
        </authorList>
    </citation>
    <scope>NUCLEOTIDE SEQUENCE [LARGE SCALE GENOMIC DNA]</scope>
    <source>
        <strain evidence="2">cv. AG2017</strain>
        <tissue evidence="1">Leaf</tissue>
    </source>
</reference>
<keyword evidence="2" id="KW-1185">Reference proteome</keyword>
<dbReference type="EMBL" id="PGOL01000030">
    <property type="protein sequence ID" value="PKI78924.1"/>
    <property type="molecule type" value="Genomic_DNA"/>
</dbReference>
<evidence type="ECO:0000313" key="1">
    <source>
        <dbReference type="EMBL" id="PKI78924.1"/>
    </source>
</evidence>
<organism evidence="1 2">
    <name type="scientific">Punica granatum</name>
    <name type="common">Pomegranate</name>
    <dbReference type="NCBI Taxonomy" id="22663"/>
    <lineage>
        <taxon>Eukaryota</taxon>
        <taxon>Viridiplantae</taxon>
        <taxon>Streptophyta</taxon>
        <taxon>Embryophyta</taxon>
        <taxon>Tracheophyta</taxon>
        <taxon>Spermatophyta</taxon>
        <taxon>Magnoliopsida</taxon>
        <taxon>eudicotyledons</taxon>
        <taxon>Gunneridae</taxon>
        <taxon>Pentapetalae</taxon>
        <taxon>rosids</taxon>
        <taxon>malvids</taxon>
        <taxon>Myrtales</taxon>
        <taxon>Lythraceae</taxon>
        <taxon>Punica</taxon>
    </lineage>
</organism>
<accession>A0A2I0LE13</accession>
<name>A0A2I0LE13_PUNGR</name>
<comment type="caution">
    <text evidence="1">The sequence shown here is derived from an EMBL/GenBank/DDBJ whole genome shotgun (WGS) entry which is preliminary data.</text>
</comment>
<dbReference type="Proteomes" id="UP000233551">
    <property type="component" value="Unassembled WGS sequence"/>
</dbReference>
<evidence type="ECO:0000313" key="2">
    <source>
        <dbReference type="Proteomes" id="UP000233551"/>
    </source>
</evidence>